<dbReference type="OrthoDB" id="6402248at2"/>
<evidence type="ECO:0000313" key="1">
    <source>
        <dbReference type="EMBL" id="SDZ42636.1"/>
    </source>
</evidence>
<protein>
    <recommendedName>
        <fullName evidence="3">DUF4269 domain-containing protein</fullName>
    </recommendedName>
</protein>
<dbReference type="STRING" id="1503961.SAMN05421736_112109"/>
<evidence type="ECO:0008006" key="3">
    <source>
        <dbReference type="Google" id="ProtNLM"/>
    </source>
</evidence>
<dbReference type="AlphaFoldDB" id="A0A1H3SX87"/>
<dbReference type="Proteomes" id="UP000198935">
    <property type="component" value="Unassembled WGS sequence"/>
</dbReference>
<gene>
    <name evidence="1" type="ORF">SAMN05421736_112109</name>
</gene>
<proteinExistence type="predicted"/>
<reference evidence="2" key="1">
    <citation type="submission" date="2016-10" db="EMBL/GenBank/DDBJ databases">
        <authorList>
            <person name="Varghese N."/>
            <person name="Submissions S."/>
        </authorList>
    </citation>
    <scope>NUCLEOTIDE SEQUENCE [LARGE SCALE GENOMIC DNA]</scope>
    <source>
        <strain evidence="2">SP</strain>
    </source>
</reference>
<organism evidence="1 2">
    <name type="scientific">Evansella caseinilytica</name>
    <dbReference type="NCBI Taxonomy" id="1503961"/>
    <lineage>
        <taxon>Bacteria</taxon>
        <taxon>Bacillati</taxon>
        <taxon>Bacillota</taxon>
        <taxon>Bacilli</taxon>
        <taxon>Bacillales</taxon>
        <taxon>Bacillaceae</taxon>
        <taxon>Evansella</taxon>
    </lineage>
</organism>
<name>A0A1H3SX87_9BACI</name>
<dbReference type="EMBL" id="FNPI01000012">
    <property type="protein sequence ID" value="SDZ42636.1"/>
    <property type="molecule type" value="Genomic_DNA"/>
</dbReference>
<dbReference type="InterPro" id="IPR025365">
    <property type="entry name" value="DUF4269"/>
</dbReference>
<evidence type="ECO:0000313" key="2">
    <source>
        <dbReference type="Proteomes" id="UP000198935"/>
    </source>
</evidence>
<keyword evidence="2" id="KW-1185">Reference proteome</keyword>
<accession>A0A1H3SX87</accession>
<sequence>MFHSLSNLQNGTKRQRQAYAAITELGVFADLAEYQPVLCGTIPLNIDVEGSDLDIIMEVADLIRYEHRLQALYGKLEAFSLKKTRIRERNVVKANFLFQDFEFELFGQHQPVFQQYAYLHMVIEEALLREEAGLREKIVRLKQKGVKTEPAFCEILGLEGDPYEALLEYGRKNGII</sequence>
<dbReference type="Pfam" id="PF14091">
    <property type="entry name" value="DUF4269"/>
    <property type="match status" value="1"/>
</dbReference>